<evidence type="ECO:0000256" key="1">
    <source>
        <dbReference type="SAM" id="Phobius"/>
    </source>
</evidence>
<organism evidence="2 3">
    <name type="scientific">Hyaloscypha hepaticicola</name>
    <dbReference type="NCBI Taxonomy" id="2082293"/>
    <lineage>
        <taxon>Eukaryota</taxon>
        <taxon>Fungi</taxon>
        <taxon>Dikarya</taxon>
        <taxon>Ascomycota</taxon>
        <taxon>Pezizomycotina</taxon>
        <taxon>Leotiomycetes</taxon>
        <taxon>Helotiales</taxon>
        <taxon>Hyaloscyphaceae</taxon>
        <taxon>Hyaloscypha</taxon>
    </lineage>
</organism>
<dbReference type="AlphaFoldDB" id="A0A2J6QK21"/>
<dbReference type="Proteomes" id="UP000235672">
    <property type="component" value="Unassembled WGS sequence"/>
</dbReference>
<evidence type="ECO:0000313" key="3">
    <source>
        <dbReference type="Proteomes" id="UP000235672"/>
    </source>
</evidence>
<gene>
    <name evidence="2" type="ORF">NA56DRAFT_292358</name>
</gene>
<accession>A0A2J6QK21</accession>
<evidence type="ECO:0000313" key="2">
    <source>
        <dbReference type="EMBL" id="PMD26615.1"/>
    </source>
</evidence>
<sequence>MDGRWLFTGHSFRLLPLIRSLDKLQYPASFEFASPFFCFKRLSIQNPSSIAVLIGLLFCFNLTFGFCRKVGEEKERDETRHIRWD</sequence>
<feature type="transmembrane region" description="Helical" evidence="1">
    <location>
        <begin position="49"/>
        <end position="67"/>
    </location>
</feature>
<reference evidence="2 3" key="1">
    <citation type="submission" date="2016-05" db="EMBL/GenBank/DDBJ databases">
        <title>A degradative enzymes factory behind the ericoid mycorrhizal symbiosis.</title>
        <authorList>
            <consortium name="DOE Joint Genome Institute"/>
            <person name="Martino E."/>
            <person name="Morin E."/>
            <person name="Grelet G."/>
            <person name="Kuo A."/>
            <person name="Kohler A."/>
            <person name="Daghino S."/>
            <person name="Barry K."/>
            <person name="Choi C."/>
            <person name="Cichocki N."/>
            <person name="Clum A."/>
            <person name="Copeland A."/>
            <person name="Hainaut M."/>
            <person name="Haridas S."/>
            <person name="Labutti K."/>
            <person name="Lindquist E."/>
            <person name="Lipzen A."/>
            <person name="Khouja H.-R."/>
            <person name="Murat C."/>
            <person name="Ohm R."/>
            <person name="Olson A."/>
            <person name="Spatafora J."/>
            <person name="Veneault-Fourrey C."/>
            <person name="Henrissat B."/>
            <person name="Grigoriev I."/>
            <person name="Martin F."/>
            <person name="Perotto S."/>
        </authorList>
    </citation>
    <scope>NUCLEOTIDE SEQUENCE [LARGE SCALE GENOMIC DNA]</scope>
    <source>
        <strain evidence="2 3">UAMH 7357</strain>
    </source>
</reference>
<protein>
    <submittedName>
        <fullName evidence="2">Uncharacterized protein</fullName>
    </submittedName>
</protein>
<keyword evidence="1" id="KW-0472">Membrane</keyword>
<keyword evidence="1" id="KW-1133">Transmembrane helix</keyword>
<keyword evidence="1" id="KW-0812">Transmembrane</keyword>
<keyword evidence="3" id="KW-1185">Reference proteome</keyword>
<dbReference type="EMBL" id="KZ613467">
    <property type="protein sequence ID" value="PMD26615.1"/>
    <property type="molecule type" value="Genomic_DNA"/>
</dbReference>
<proteinExistence type="predicted"/>
<name>A0A2J6QK21_9HELO</name>